<evidence type="ECO:0000313" key="2">
    <source>
        <dbReference type="EMBL" id="KAF8477734.1"/>
    </source>
</evidence>
<dbReference type="Proteomes" id="UP000759537">
    <property type="component" value="Unassembled WGS sequence"/>
</dbReference>
<sequence>MPPQKRARGGDGVLKTARSTTRTRHKPVARIPISRINDKPKEAGRGAERLATPNAQGIYHQPLLGPSFQQGRAEQTLNGEPIWVEGRVGAEVMHHISSTVQQQQQEQEEEMVEFKIPRKFKTMHKALLVATEVDLARGVVQALKCRLCPNTTLKTWEDFKRHCDTAEKHPLDIWYCERCGDFFARKDALVRHGKKPPRECAGVKSEEAATKRRETKRAHDEYIGRLKECLKTDEDIGVNFSQIIKEMYPDSSKKRMGGSEEQSRLKGR</sequence>
<keyword evidence="3" id="KW-1185">Reference proteome</keyword>
<protein>
    <submittedName>
        <fullName evidence="2">Uncharacterized protein</fullName>
    </submittedName>
</protein>
<dbReference type="EMBL" id="WHVB01000013">
    <property type="protein sequence ID" value="KAF8477734.1"/>
    <property type="molecule type" value="Genomic_DNA"/>
</dbReference>
<feature type="region of interest" description="Disordered" evidence="1">
    <location>
        <begin position="1"/>
        <end position="28"/>
    </location>
</feature>
<dbReference type="AlphaFoldDB" id="A0A9P5MSP2"/>
<feature type="region of interest" description="Disordered" evidence="1">
    <location>
        <begin position="194"/>
        <end position="217"/>
    </location>
</feature>
<accession>A0A9P5MSP2</accession>
<organism evidence="2 3">
    <name type="scientific">Russula ochroleuca</name>
    <dbReference type="NCBI Taxonomy" id="152965"/>
    <lineage>
        <taxon>Eukaryota</taxon>
        <taxon>Fungi</taxon>
        <taxon>Dikarya</taxon>
        <taxon>Basidiomycota</taxon>
        <taxon>Agaricomycotina</taxon>
        <taxon>Agaricomycetes</taxon>
        <taxon>Russulales</taxon>
        <taxon>Russulaceae</taxon>
        <taxon>Russula</taxon>
    </lineage>
</organism>
<evidence type="ECO:0000313" key="3">
    <source>
        <dbReference type="Proteomes" id="UP000759537"/>
    </source>
</evidence>
<reference evidence="2" key="1">
    <citation type="submission" date="2019-10" db="EMBL/GenBank/DDBJ databases">
        <authorList>
            <consortium name="DOE Joint Genome Institute"/>
            <person name="Kuo A."/>
            <person name="Miyauchi S."/>
            <person name="Kiss E."/>
            <person name="Drula E."/>
            <person name="Kohler A."/>
            <person name="Sanchez-Garcia M."/>
            <person name="Andreopoulos B."/>
            <person name="Barry K.W."/>
            <person name="Bonito G."/>
            <person name="Buee M."/>
            <person name="Carver A."/>
            <person name="Chen C."/>
            <person name="Cichocki N."/>
            <person name="Clum A."/>
            <person name="Culley D."/>
            <person name="Crous P.W."/>
            <person name="Fauchery L."/>
            <person name="Girlanda M."/>
            <person name="Hayes R."/>
            <person name="Keri Z."/>
            <person name="LaButti K."/>
            <person name="Lipzen A."/>
            <person name="Lombard V."/>
            <person name="Magnuson J."/>
            <person name="Maillard F."/>
            <person name="Morin E."/>
            <person name="Murat C."/>
            <person name="Nolan M."/>
            <person name="Ohm R."/>
            <person name="Pangilinan J."/>
            <person name="Pereira M."/>
            <person name="Perotto S."/>
            <person name="Peter M."/>
            <person name="Riley R."/>
            <person name="Sitrit Y."/>
            <person name="Stielow B."/>
            <person name="Szollosi G."/>
            <person name="Zifcakova L."/>
            <person name="Stursova M."/>
            <person name="Spatafora J.W."/>
            <person name="Tedersoo L."/>
            <person name="Vaario L.-M."/>
            <person name="Yamada A."/>
            <person name="Yan M."/>
            <person name="Wang P."/>
            <person name="Xu J."/>
            <person name="Bruns T."/>
            <person name="Baldrian P."/>
            <person name="Vilgalys R."/>
            <person name="Henrissat B."/>
            <person name="Grigoriev I.V."/>
            <person name="Hibbett D."/>
            <person name="Nagy L.G."/>
            <person name="Martin F.M."/>
        </authorList>
    </citation>
    <scope>NUCLEOTIDE SEQUENCE</scope>
    <source>
        <strain evidence="2">Prilba</strain>
    </source>
</reference>
<name>A0A9P5MSP2_9AGAM</name>
<gene>
    <name evidence="2" type="ORF">DFH94DRAFT_91151</name>
</gene>
<dbReference type="OrthoDB" id="3161735at2759"/>
<proteinExistence type="predicted"/>
<feature type="region of interest" description="Disordered" evidence="1">
    <location>
        <begin position="249"/>
        <end position="268"/>
    </location>
</feature>
<comment type="caution">
    <text evidence="2">The sequence shown here is derived from an EMBL/GenBank/DDBJ whole genome shotgun (WGS) entry which is preliminary data.</text>
</comment>
<evidence type="ECO:0000256" key="1">
    <source>
        <dbReference type="SAM" id="MobiDB-lite"/>
    </source>
</evidence>
<reference evidence="2" key="2">
    <citation type="journal article" date="2020" name="Nat. Commun.">
        <title>Large-scale genome sequencing of mycorrhizal fungi provides insights into the early evolution of symbiotic traits.</title>
        <authorList>
            <person name="Miyauchi S."/>
            <person name="Kiss E."/>
            <person name="Kuo A."/>
            <person name="Drula E."/>
            <person name="Kohler A."/>
            <person name="Sanchez-Garcia M."/>
            <person name="Morin E."/>
            <person name="Andreopoulos B."/>
            <person name="Barry K.W."/>
            <person name="Bonito G."/>
            <person name="Buee M."/>
            <person name="Carver A."/>
            <person name="Chen C."/>
            <person name="Cichocki N."/>
            <person name="Clum A."/>
            <person name="Culley D."/>
            <person name="Crous P.W."/>
            <person name="Fauchery L."/>
            <person name="Girlanda M."/>
            <person name="Hayes R.D."/>
            <person name="Keri Z."/>
            <person name="LaButti K."/>
            <person name="Lipzen A."/>
            <person name="Lombard V."/>
            <person name="Magnuson J."/>
            <person name="Maillard F."/>
            <person name="Murat C."/>
            <person name="Nolan M."/>
            <person name="Ohm R.A."/>
            <person name="Pangilinan J."/>
            <person name="Pereira M.F."/>
            <person name="Perotto S."/>
            <person name="Peter M."/>
            <person name="Pfister S."/>
            <person name="Riley R."/>
            <person name="Sitrit Y."/>
            <person name="Stielow J.B."/>
            <person name="Szollosi G."/>
            <person name="Zifcakova L."/>
            <person name="Stursova M."/>
            <person name="Spatafora J.W."/>
            <person name="Tedersoo L."/>
            <person name="Vaario L.M."/>
            <person name="Yamada A."/>
            <person name="Yan M."/>
            <person name="Wang P."/>
            <person name="Xu J."/>
            <person name="Bruns T."/>
            <person name="Baldrian P."/>
            <person name="Vilgalys R."/>
            <person name="Dunand C."/>
            <person name="Henrissat B."/>
            <person name="Grigoriev I.V."/>
            <person name="Hibbett D."/>
            <person name="Nagy L.G."/>
            <person name="Martin F.M."/>
        </authorList>
    </citation>
    <scope>NUCLEOTIDE SEQUENCE</scope>
    <source>
        <strain evidence="2">Prilba</strain>
    </source>
</reference>
<feature type="compositionally biased region" description="Basic and acidic residues" evidence="1">
    <location>
        <begin position="204"/>
        <end position="217"/>
    </location>
</feature>